<name>A0A4V2JV92_9MICR</name>
<dbReference type="Proteomes" id="UP000292362">
    <property type="component" value="Unassembled WGS sequence"/>
</dbReference>
<comment type="caution">
    <text evidence="1">The sequence shown here is derived from an EMBL/GenBank/DDBJ whole genome shotgun (WGS) entry which is preliminary data.</text>
</comment>
<evidence type="ECO:0000313" key="1">
    <source>
        <dbReference type="EMBL" id="TBU03072.1"/>
    </source>
</evidence>
<sequence length="56" mass="6596">MNNIGWEINKDMSAVTDLCCKDTVLFLKEKETTININEESDFEEEIEVFEILKRNI</sequence>
<dbReference type="VEuPathDB" id="MicrosporidiaDB:CWI37_0362p0010"/>
<reference evidence="1 2" key="1">
    <citation type="submission" date="2017-12" db="EMBL/GenBank/DDBJ databases">
        <authorList>
            <person name="Pombert J.-F."/>
            <person name="Haag K.L."/>
            <person name="Ebert D."/>
        </authorList>
    </citation>
    <scope>NUCLEOTIDE SEQUENCE [LARGE SCALE GENOMIC DNA]</scope>
    <source>
        <strain evidence="1">FI-OER-3-3</strain>
    </source>
</reference>
<protein>
    <submittedName>
        <fullName evidence="1">Uncharacterized protein</fullName>
    </submittedName>
</protein>
<organism evidence="1 2">
    <name type="scientific">Hamiltosporidium tvaerminnensis</name>
    <dbReference type="NCBI Taxonomy" id="1176355"/>
    <lineage>
        <taxon>Eukaryota</taxon>
        <taxon>Fungi</taxon>
        <taxon>Fungi incertae sedis</taxon>
        <taxon>Microsporidia</taxon>
        <taxon>Dubosqiidae</taxon>
        <taxon>Hamiltosporidium</taxon>
    </lineage>
</organism>
<accession>A0A4V2JV92</accession>
<gene>
    <name evidence="1" type="ORF">CWI37_0362p0010</name>
</gene>
<proteinExistence type="predicted"/>
<dbReference type="EMBL" id="PITJ01000362">
    <property type="protein sequence ID" value="TBU03072.1"/>
    <property type="molecule type" value="Genomic_DNA"/>
</dbReference>
<dbReference type="AlphaFoldDB" id="A0A4V2JV92"/>
<evidence type="ECO:0000313" key="2">
    <source>
        <dbReference type="Proteomes" id="UP000292362"/>
    </source>
</evidence>